<gene>
    <name evidence="1" type="ORF">PAT3040_02057</name>
</gene>
<name>A0A2R5EVU1_9BACL</name>
<proteinExistence type="predicted"/>
<comment type="caution">
    <text evidence="1">The sequence shown here is derived from an EMBL/GenBank/DDBJ whole genome shotgun (WGS) entry which is preliminary data.</text>
</comment>
<reference evidence="1 2" key="1">
    <citation type="submission" date="2017-08" db="EMBL/GenBank/DDBJ databases">
        <title>Substantial Increase in Enzyme Production by Combined Drug-Resistance Mutations in Paenibacillus agaridevorans.</title>
        <authorList>
            <person name="Tanaka Y."/>
            <person name="Funane K."/>
            <person name="Hosaka T."/>
            <person name="Shiwa Y."/>
            <person name="Fujita N."/>
            <person name="Miyazaki T."/>
            <person name="Yoshikawa H."/>
            <person name="Murakami K."/>
            <person name="Kasahara K."/>
            <person name="Inaoka T."/>
            <person name="Hiraga Y."/>
            <person name="Ochi K."/>
        </authorList>
    </citation>
    <scope>NUCLEOTIDE SEQUENCE [LARGE SCALE GENOMIC DNA]</scope>
    <source>
        <strain evidence="1 2">T-3040</strain>
    </source>
</reference>
<sequence length="110" mass="12564">MKNKSTFRKGWVGISLTLVLITLLVVPLPFAPPNDTRMILDHTHEVYIAPPCFDEAEATNYLTETTWDKVQEKDYVSNSDCTAKLMEPVKYSLLKRIGEKLGLMASDWSW</sequence>
<dbReference type="RefSeq" id="WP_108992545.1">
    <property type="nucleotide sequence ID" value="NZ_BDQX01000098.1"/>
</dbReference>
<dbReference type="Proteomes" id="UP000245202">
    <property type="component" value="Unassembled WGS sequence"/>
</dbReference>
<organism evidence="1 2">
    <name type="scientific">Paenibacillus agaridevorans</name>
    <dbReference type="NCBI Taxonomy" id="171404"/>
    <lineage>
        <taxon>Bacteria</taxon>
        <taxon>Bacillati</taxon>
        <taxon>Bacillota</taxon>
        <taxon>Bacilli</taxon>
        <taxon>Bacillales</taxon>
        <taxon>Paenibacillaceae</taxon>
        <taxon>Paenibacillus</taxon>
    </lineage>
</organism>
<dbReference type="EMBL" id="BDQX01000098">
    <property type="protein sequence ID" value="GBG07504.1"/>
    <property type="molecule type" value="Genomic_DNA"/>
</dbReference>
<keyword evidence="2" id="KW-1185">Reference proteome</keyword>
<evidence type="ECO:0000313" key="1">
    <source>
        <dbReference type="EMBL" id="GBG07504.1"/>
    </source>
</evidence>
<dbReference type="AlphaFoldDB" id="A0A2R5EVU1"/>
<accession>A0A2R5EVU1</accession>
<evidence type="ECO:0000313" key="2">
    <source>
        <dbReference type="Proteomes" id="UP000245202"/>
    </source>
</evidence>
<protein>
    <submittedName>
        <fullName evidence="1">Uncharacterized protein</fullName>
    </submittedName>
</protein>